<keyword evidence="3" id="KW-1185">Reference proteome</keyword>
<evidence type="ECO:0000313" key="2">
    <source>
        <dbReference type="EMBL" id="GFS79545.1"/>
    </source>
</evidence>
<proteinExistence type="predicted"/>
<gene>
    <name evidence="2" type="primary">NCL1_40015</name>
    <name evidence="2" type="ORF">NPIL_211741</name>
</gene>
<keyword evidence="1" id="KW-0732">Signal</keyword>
<comment type="caution">
    <text evidence="2">The sequence shown here is derived from an EMBL/GenBank/DDBJ whole genome shotgun (WGS) entry which is preliminary data.</text>
</comment>
<dbReference type="AlphaFoldDB" id="A0A8X6MV70"/>
<evidence type="ECO:0000256" key="1">
    <source>
        <dbReference type="SAM" id="SignalP"/>
    </source>
</evidence>
<feature type="signal peptide" evidence="1">
    <location>
        <begin position="1"/>
        <end position="17"/>
    </location>
</feature>
<name>A0A8X6MV70_NEPPI</name>
<organism evidence="2 3">
    <name type="scientific">Nephila pilipes</name>
    <name type="common">Giant wood spider</name>
    <name type="synonym">Nephila maculata</name>
    <dbReference type="NCBI Taxonomy" id="299642"/>
    <lineage>
        <taxon>Eukaryota</taxon>
        <taxon>Metazoa</taxon>
        <taxon>Ecdysozoa</taxon>
        <taxon>Arthropoda</taxon>
        <taxon>Chelicerata</taxon>
        <taxon>Arachnida</taxon>
        <taxon>Araneae</taxon>
        <taxon>Araneomorphae</taxon>
        <taxon>Entelegynae</taxon>
        <taxon>Araneoidea</taxon>
        <taxon>Nephilidae</taxon>
        <taxon>Nephila</taxon>
    </lineage>
</organism>
<dbReference type="EMBL" id="BMAW01002636">
    <property type="protein sequence ID" value="GFS79545.1"/>
    <property type="molecule type" value="Genomic_DNA"/>
</dbReference>
<reference evidence="2" key="1">
    <citation type="submission" date="2020-08" db="EMBL/GenBank/DDBJ databases">
        <title>Multicomponent nature underlies the extraordinary mechanical properties of spider dragline silk.</title>
        <authorList>
            <person name="Kono N."/>
            <person name="Nakamura H."/>
            <person name="Mori M."/>
            <person name="Yoshida Y."/>
            <person name="Ohtoshi R."/>
            <person name="Malay A.D."/>
            <person name="Moran D.A.P."/>
            <person name="Tomita M."/>
            <person name="Numata K."/>
            <person name="Arakawa K."/>
        </authorList>
    </citation>
    <scope>NUCLEOTIDE SEQUENCE</scope>
</reference>
<evidence type="ECO:0000313" key="3">
    <source>
        <dbReference type="Proteomes" id="UP000887013"/>
    </source>
</evidence>
<sequence>MLVFCLVVASVLESLDAIRSEQLGRHQRDIGVAMALSRLPVLSLRQMAMLKIAIRVCNDNEIQDFVKENGSLSFVFPSKETQVYLEKAGILLEQTSKWYPDDTWAWRDFLKDTKFDDMLSYTMNKELEDSGGLKMTKGILPFKGWEALVEKKLSVFLLPPLLRSELVDVIRSIFAEIDKWIKDHSPILLDSSETARIALCHFQWNSLGKIDRVKTARTIIRIEKLHIDDPYNLALHYGLMEDMLPDRMKDILCAKCLEKYDYIKKISDSRTYGTWFAFTEESHFNHFAQRNFFTESSPEKKLECLITVMSMECIQYEDFLFCLSQMSEYEKTIVFIGFHYKILMYFLDWPLQCEFMDAAKRLLPYFTVNDFRDILKVILYERVMLGRRDFNYIVLLKEFWSISPSPLKQFIEKDPLYKNLIYTINFSTNEIFPNEQLFEDYHGNNFDQCSDYHIDNFDLTFGYPGMKYYLVRTKEPSNFFEALQLVLNAYYYKYRFGNIFCICKERRKKPEQKFQSQIKLRFTDFISKLQLQKFSC</sequence>
<accession>A0A8X6MV70</accession>
<protein>
    <submittedName>
        <fullName evidence="2">Uncharacterized protein</fullName>
    </submittedName>
</protein>
<dbReference type="Proteomes" id="UP000887013">
    <property type="component" value="Unassembled WGS sequence"/>
</dbReference>
<feature type="chain" id="PRO_5036446389" evidence="1">
    <location>
        <begin position="18"/>
        <end position="536"/>
    </location>
</feature>